<proteinExistence type="predicted"/>
<gene>
    <name evidence="3" type="ORF">SAMN05421833_109250</name>
</gene>
<evidence type="ECO:0000313" key="3">
    <source>
        <dbReference type="EMBL" id="SIR48480.1"/>
    </source>
</evidence>
<feature type="compositionally biased region" description="Basic and acidic residues" evidence="1">
    <location>
        <begin position="621"/>
        <end position="641"/>
    </location>
</feature>
<protein>
    <recommendedName>
        <fullName evidence="2">AAA+ ATPase domain-containing protein</fullName>
    </recommendedName>
</protein>
<feature type="region of interest" description="Disordered" evidence="1">
    <location>
        <begin position="775"/>
        <end position="800"/>
    </location>
</feature>
<dbReference type="AlphaFoldDB" id="A0A1N7BB01"/>
<dbReference type="SMART" id="SM00382">
    <property type="entry name" value="AAA"/>
    <property type="match status" value="1"/>
</dbReference>
<dbReference type="STRING" id="58117.SAMN05421833_109250"/>
<dbReference type="Gene3D" id="3.40.50.300">
    <property type="entry name" value="P-loop containing nucleotide triphosphate hydrolases"/>
    <property type="match status" value="2"/>
</dbReference>
<feature type="region of interest" description="Disordered" evidence="1">
    <location>
        <begin position="610"/>
        <end position="672"/>
    </location>
</feature>
<organism evidence="3 4">
    <name type="scientific">Microbispora rosea</name>
    <dbReference type="NCBI Taxonomy" id="58117"/>
    <lineage>
        <taxon>Bacteria</taxon>
        <taxon>Bacillati</taxon>
        <taxon>Actinomycetota</taxon>
        <taxon>Actinomycetes</taxon>
        <taxon>Streptosporangiales</taxon>
        <taxon>Streptosporangiaceae</taxon>
        <taxon>Microbispora</taxon>
    </lineage>
</organism>
<dbReference type="PANTHER" id="PTHR42957">
    <property type="entry name" value="HELICASE MJ1565-RELATED"/>
    <property type="match status" value="1"/>
</dbReference>
<reference evidence="4" key="1">
    <citation type="submission" date="2017-01" db="EMBL/GenBank/DDBJ databases">
        <authorList>
            <person name="Varghese N."/>
            <person name="Submissions S."/>
        </authorList>
    </citation>
    <scope>NUCLEOTIDE SEQUENCE [LARGE SCALE GENOMIC DNA]</scope>
    <source>
        <strain evidence="4">ATCC 12950</strain>
    </source>
</reference>
<dbReference type="EMBL" id="FTNI01000009">
    <property type="protein sequence ID" value="SIR48480.1"/>
    <property type="molecule type" value="Genomic_DNA"/>
</dbReference>
<dbReference type="Pfam" id="PF01935">
    <property type="entry name" value="DUF87"/>
    <property type="match status" value="1"/>
</dbReference>
<dbReference type="InterPro" id="IPR003593">
    <property type="entry name" value="AAA+_ATPase"/>
</dbReference>
<evidence type="ECO:0000259" key="2">
    <source>
        <dbReference type="SMART" id="SM00382"/>
    </source>
</evidence>
<keyword evidence="4" id="KW-1185">Reference proteome</keyword>
<accession>A0A1N7BB01</accession>
<feature type="compositionally biased region" description="Low complexity" evidence="1">
    <location>
        <begin position="658"/>
        <end position="672"/>
    </location>
</feature>
<dbReference type="InterPro" id="IPR002789">
    <property type="entry name" value="HerA_central"/>
</dbReference>
<evidence type="ECO:0000256" key="1">
    <source>
        <dbReference type="SAM" id="MobiDB-lite"/>
    </source>
</evidence>
<dbReference type="Proteomes" id="UP000186096">
    <property type="component" value="Unassembled WGS sequence"/>
</dbReference>
<sequence>MTSDELDALRTLRFNYTRVADDVWRPLPFHVEGIHRNAAQVILDGLLEAEESVAASPIGVAIQGQRGTGKTHLLGWVRQKVHEEDAYFFLVSLLDAKDFWESVLLSMLDSLSRPMAGDGSQLRELLWRLCVLAEVPQAARGPIIGDVPLSRADLDAFINALRRYDPHVGRDVQDTARALTLRASHDLAAQDIGDAYLISAPQSEPGERAEWGFRTVGKTPQEIVHDLSMLLALTGPSVIAVDQVDTLIAQSATRTGGGSAEDPEHRRTVERVAGGLMTLREMTRRTLTVLSCLPLTWTLIEEHATDTVQDRFRMTLPLGTIPDAETGRALVAKRFSAQYGAVGFTPPYPTWPVKPEAFEEANQYTPRQLLIRIDQHVRSCLASGQVTELERLTGSLPDKVVPIQPRPKPEPDFGALDRRFAELRQRADVVEALDPITEDVVMPGLLSAGLSAWIAEQGEDGRLFTQDPPPSTKPPLHARLRRTLDEETENEAHWCFRAISASHHTAALNRLKTASTAAGLDERIPARKLFVLRNQSWAKGPATQQALAAFEQAGGRVLQVEEDDLRIFSALRTLLTENSPDLRAWLVSRKPTSEVKLFAEALSDAAVPRVSGTGLSARPSRSQDRPRRTANPERRLLRLERVPGLTTLPVADAPPLPSGDTPAADTSAAASGTAQSPAFDIAASPASGGVPEPVGASAAVSGVTLGPAVPDLQVWPPLPAASDLAVASPAEAPANAPDTELPAVEVAAVETPVAETPAVETPAVEIPAAEVAAVPRPRRPLSSDEGPEAPNLTIGAATSDGRPVRVQLETLRKHMAIFAGSGSGKTVLIRRLVEECALQGVSAIVLDANNDLARLGDRWPEPPAEWGEGDAARADDYLANTDVVIWTPRKESGRPLSFQPLPDFGSVADDPDEFGEAVDAALAALVPRAKLEAKTAKAHLGQAVLREAVAHYGRRGGTSLAGLIALLDDLPDGVSTLEGAARLATEMAQHLRAETISDPLFAGTGTPVDPGVLLTPPEGKRARVSVISLTGLASDAQRQGFVNQLQMALFSWIKRHPAGDRPLGGLFVMDEAQTFAPSGTATVCTQSTLALAAQARKYGLGLVFATQAPKGLHNRITGNAATQFFGLLNAPAQITAARELARAKGGDVPDVARLRSGQFYAAFEGGSFTKVRTPLCLSHHPSSPLTSEEVVARANRS</sequence>
<dbReference type="InterPro" id="IPR008571">
    <property type="entry name" value="HerA-like"/>
</dbReference>
<dbReference type="PANTHER" id="PTHR42957:SF2">
    <property type="entry name" value="HELICASE HERA CENTRAL DOMAIN-CONTAINING PROTEIN"/>
    <property type="match status" value="1"/>
</dbReference>
<dbReference type="InterPro" id="IPR027417">
    <property type="entry name" value="P-loop_NTPase"/>
</dbReference>
<name>A0A1N7BB01_9ACTN</name>
<dbReference type="SUPFAM" id="SSF52540">
    <property type="entry name" value="P-loop containing nucleoside triphosphate hydrolases"/>
    <property type="match status" value="1"/>
</dbReference>
<evidence type="ECO:0000313" key="4">
    <source>
        <dbReference type="Proteomes" id="UP000186096"/>
    </source>
</evidence>
<feature type="domain" description="AAA+ ATPase" evidence="2">
    <location>
        <begin position="811"/>
        <end position="1131"/>
    </location>
</feature>